<keyword evidence="2 7" id="KW-0489">Methyltransferase</keyword>
<dbReference type="InterPro" id="IPR006366">
    <property type="entry name" value="CobA/CysG_C"/>
</dbReference>
<evidence type="ECO:0000256" key="1">
    <source>
        <dbReference type="ARBA" id="ARBA00012162"/>
    </source>
</evidence>
<dbReference type="GO" id="GO:0004851">
    <property type="term" value="F:uroporphyrin-III C-methyltransferase activity"/>
    <property type="evidence" value="ECO:0007669"/>
    <property type="project" value="UniProtKB-EC"/>
</dbReference>
<evidence type="ECO:0000256" key="2">
    <source>
        <dbReference type="ARBA" id="ARBA00022603"/>
    </source>
</evidence>
<dbReference type="RefSeq" id="WP_119715446.1">
    <property type="nucleotide sequence ID" value="NZ_OMOH01000004.1"/>
</dbReference>
<evidence type="ECO:0000256" key="3">
    <source>
        <dbReference type="ARBA" id="ARBA00022679"/>
    </source>
</evidence>
<dbReference type="Pfam" id="PF00590">
    <property type="entry name" value="TP_methylase"/>
    <property type="match status" value="1"/>
</dbReference>
<organism evidence="7 8">
    <name type="scientific">Propionibacterium ruminifibrarum</name>
    <dbReference type="NCBI Taxonomy" id="1962131"/>
    <lineage>
        <taxon>Bacteria</taxon>
        <taxon>Bacillati</taxon>
        <taxon>Actinomycetota</taxon>
        <taxon>Actinomycetes</taxon>
        <taxon>Propionibacteriales</taxon>
        <taxon>Propionibacteriaceae</taxon>
        <taxon>Propionibacterium</taxon>
    </lineage>
</organism>
<evidence type="ECO:0000259" key="6">
    <source>
        <dbReference type="Pfam" id="PF00590"/>
    </source>
</evidence>
<reference evidence="8" key="1">
    <citation type="submission" date="2018-02" db="EMBL/GenBank/DDBJ databases">
        <authorList>
            <person name="Hornung B."/>
        </authorList>
    </citation>
    <scope>NUCLEOTIDE SEQUENCE [LARGE SCALE GENOMIC DNA]</scope>
</reference>
<dbReference type="InterPro" id="IPR035996">
    <property type="entry name" value="4pyrrol_Methylase_sf"/>
</dbReference>
<dbReference type="Proteomes" id="UP000265962">
    <property type="component" value="Unassembled WGS sequence"/>
</dbReference>
<dbReference type="InterPro" id="IPR014776">
    <property type="entry name" value="4pyrrole_Mease_sub2"/>
</dbReference>
<dbReference type="NCBIfam" id="TIGR01469">
    <property type="entry name" value="cobA_cysG_Cterm"/>
    <property type="match status" value="1"/>
</dbReference>
<dbReference type="Gene3D" id="3.40.1010.10">
    <property type="entry name" value="Cobalt-precorrin-4 Transmethylase, Domain 1"/>
    <property type="match status" value="1"/>
</dbReference>
<evidence type="ECO:0000256" key="4">
    <source>
        <dbReference type="ARBA" id="ARBA00022691"/>
    </source>
</evidence>
<dbReference type="CDD" id="cd11642">
    <property type="entry name" value="SUMT"/>
    <property type="match status" value="1"/>
</dbReference>
<feature type="domain" description="Tetrapyrrole methylase" evidence="6">
    <location>
        <begin position="9"/>
        <end position="221"/>
    </location>
</feature>
<sequence>MDITLQPGTVTLVGGGPGDPDLITLAGLKAIRQADAVLYDRLAPAEVLDEAPAGAERIPVGKVPQGEYVPQERINQLLVAHAQAGERVVRLKGGDCFVFGRGGEEWQACAEAGVPVRVVPGVTSSTSGPALAGIPLTHRHLVQGFTVVSGHVSPNDPRSEVPWRELARTRTTLVILMGVAHLRDIAPELMAGGLPPATPVGVVSNASLHDQDSWTTTLGEAAEAMAARRVRPPSLVVVGELAAIDLDHPERRAPSDH</sequence>
<dbReference type="EMBL" id="OMOH01000004">
    <property type="protein sequence ID" value="SPF68275.1"/>
    <property type="molecule type" value="Genomic_DNA"/>
</dbReference>
<dbReference type="FunFam" id="3.40.1010.10:FF:000001">
    <property type="entry name" value="Siroheme synthase"/>
    <property type="match status" value="1"/>
</dbReference>
<dbReference type="EC" id="2.1.1.107" evidence="1"/>
<keyword evidence="8" id="KW-1185">Reference proteome</keyword>
<evidence type="ECO:0000256" key="5">
    <source>
        <dbReference type="ARBA" id="ARBA00023244"/>
    </source>
</evidence>
<dbReference type="GO" id="GO:0019354">
    <property type="term" value="P:siroheme biosynthetic process"/>
    <property type="evidence" value="ECO:0007669"/>
    <property type="project" value="InterPro"/>
</dbReference>
<proteinExistence type="predicted"/>
<dbReference type="SUPFAM" id="SSF53790">
    <property type="entry name" value="Tetrapyrrole methylase"/>
    <property type="match status" value="1"/>
</dbReference>
<dbReference type="OrthoDB" id="9815856at2"/>
<accession>A0A375I4J5</accession>
<gene>
    <name evidence="7" type="ORF">PROPJV5_1218</name>
</gene>
<dbReference type="AlphaFoldDB" id="A0A375I4J5"/>
<dbReference type="InterPro" id="IPR050161">
    <property type="entry name" value="Siro_Cobalamin_biosynth"/>
</dbReference>
<dbReference type="Gene3D" id="3.30.950.10">
    <property type="entry name" value="Methyltransferase, Cobalt-precorrin-4 Transmethylase, Domain 2"/>
    <property type="match status" value="1"/>
</dbReference>
<dbReference type="NCBIfam" id="NF004790">
    <property type="entry name" value="PRK06136.1"/>
    <property type="match status" value="1"/>
</dbReference>
<keyword evidence="3 7" id="KW-0808">Transferase</keyword>
<dbReference type="PANTHER" id="PTHR45790">
    <property type="entry name" value="SIROHEME SYNTHASE-RELATED"/>
    <property type="match status" value="1"/>
</dbReference>
<dbReference type="InterPro" id="IPR014777">
    <property type="entry name" value="4pyrrole_Mease_sub1"/>
</dbReference>
<evidence type="ECO:0000313" key="8">
    <source>
        <dbReference type="Proteomes" id="UP000265962"/>
    </source>
</evidence>
<protein>
    <recommendedName>
        <fullName evidence="1">uroporphyrinogen-III C-methyltransferase</fullName>
        <ecNumber evidence="1">2.1.1.107</ecNumber>
    </recommendedName>
</protein>
<dbReference type="PANTHER" id="PTHR45790:SF3">
    <property type="entry name" value="S-ADENOSYL-L-METHIONINE-DEPENDENT UROPORPHYRINOGEN III METHYLTRANSFERASE, CHLOROPLASTIC"/>
    <property type="match status" value="1"/>
</dbReference>
<keyword evidence="4" id="KW-0949">S-adenosyl-L-methionine</keyword>
<evidence type="ECO:0000313" key="7">
    <source>
        <dbReference type="EMBL" id="SPF68275.1"/>
    </source>
</evidence>
<keyword evidence="5" id="KW-0627">Porphyrin biosynthesis</keyword>
<name>A0A375I4J5_9ACTN</name>
<dbReference type="InterPro" id="IPR000878">
    <property type="entry name" value="4pyrrol_Mease"/>
</dbReference>
<dbReference type="GO" id="GO:0032259">
    <property type="term" value="P:methylation"/>
    <property type="evidence" value="ECO:0007669"/>
    <property type="project" value="UniProtKB-KW"/>
</dbReference>